<reference evidence="3" key="1">
    <citation type="journal article" date="2016" name="Front. Microbiol.">
        <title>Genome Sequence of the Piezophilic, Mesophilic Sulfate-Reducing Bacterium Desulfovibrio indicus J2T.</title>
        <authorList>
            <person name="Cao J."/>
            <person name="Maignien L."/>
            <person name="Shao Z."/>
            <person name="Alain K."/>
            <person name="Jebbar M."/>
        </authorList>
    </citation>
    <scope>NUCLEOTIDE SEQUENCE</scope>
    <source>
        <strain evidence="3">NBRC 103626</strain>
    </source>
</reference>
<keyword evidence="4" id="KW-1185">Reference proteome</keyword>
<dbReference type="InterPro" id="IPR009875">
    <property type="entry name" value="PilZ_domain"/>
</dbReference>
<evidence type="ECO:0000313" key="3">
    <source>
        <dbReference type="EMBL" id="GJD78778.1"/>
    </source>
</evidence>
<name>A0AA37HPI8_9HYPH</name>
<evidence type="ECO:0000256" key="1">
    <source>
        <dbReference type="SAM" id="MobiDB-lite"/>
    </source>
</evidence>
<dbReference type="Pfam" id="PF07238">
    <property type="entry name" value="PilZ"/>
    <property type="match status" value="2"/>
</dbReference>
<dbReference type="EMBL" id="BPQM01000042">
    <property type="protein sequence ID" value="GJD78778.1"/>
    <property type="molecule type" value="Genomic_DNA"/>
</dbReference>
<dbReference type="SUPFAM" id="SSF141371">
    <property type="entry name" value="PilZ domain-like"/>
    <property type="match status" value="2"/>
</dbReference>
<feature type="region of interest" description="Disordered" evidence="1">
    <location>
        <begin position="1"/>
        <end position="31"/>
    </location>
</feature>
<dbReference type="Proteomes" id="UP001055108">
    <property type="component" value="Unassembled WGS sequence"/>
</dbReference>
<reference evidence="3" key="2">
    <citation type="submission" date="2021-08" db="EMBL/GenBank/DDBJ databases">
        <authorList>
            <person name="Tani A."/>
            <person name="Ola A."/>
            <person name="Ogura Y."/>
            <person name="Katsura K."/>
            <person name="Hayashi T."/>
        </authorList>
    </citation>
    <scope>NUCLEOTIDE SEQUENCE</scope>
    <source>
        <strain evidence="3">NBRC 103626</strain>
    </source>
</reference>
<feature type="domain" description="PilZ" evidence="2">
    <location>
        <begin position="136"/>
        <end position="212"/>
    </location>
</feature>
<feature type="domain" description="PilZ" evidence="2">
    <location>
        <begin position="32"/>
        <end position="118"/>
    </location>
</feature>
<gene>
    <name evidence="3" type="ORF">NBEOAGPD_1997</name>
</gene>
<dbReference type="GO" id="GO:0035438">
    <property type="term" value="F:cyclic-di-GMP binding"/>
    <property type="evidence" value="ECO:0007669"/>
    <property type="project" value="InterPro"/>
</dbReference>
<organism evidence="3 4">
    <name type="scientific">Methylobacterium gregans</name>
    <dbReference type="NCBI Taxonomy" id="374424"/>
    <lineage>
        <taxon>Bacteria</taxon>
        <taxon>Pseudomonadati</taxon>
        <taxon>Pseudomonadota</taxon>
        <taxon>Alphaproteobacteria</taxon>
        <taxon>Hyphomicrobiales</taxon>
        <taxon>Methylobacteriaceae</taxon>
        <taxon>Methylobacterium</taxon>
    </lineage>
</organism>
<proteinExistence type="predicted"/>
<dbReference type="Gene3D" id="2.40.10.220">
    <property type="entry name" value="predicted glycosyltransferase like domains"/>
    <property type="match status" value="1"/>
</dbReference>
<accession>A0AA37HPI8</accession>
<sequence>MQASLVMPAGPGGIVPETGRAPTPRHAVRASDQRRFQRVQVALLGRYMLSDRREYPCQTVDMSPGGVRLTCAVVGSVGERVVLYLEQVGRIEGTIARHTAGGFAIELGGTARKRDKIASQLTWLANREMLGLPEGRTHERIVPKMPGIVLRLETGREVHARIIDFSMSGAAIACAAQPAIGAVVTVGKTPGRVVRYFEGGLGVQFLLPIDPDRFHDGMTL</sequence>
<dbReference type="AlphaFoldDB" id="A0AA37HPI8"/>
<evidence type="ECO:0000313" key="4">
    <source>
        <dbReference type="Proteomes" id="UP001055108"/>
    </source>
</evidence>
<comment type="caution">
    <text evidence="3">The sequence shown here is derived from an EMBL/GenBank/DDBJ whole genome shotgun (WGS) entry which is preliminary data.</text>
</comment>
<evidence type="ECO:0000259" key="2">
    <source>
        <dbReference type="Pfam" id="PF07238"/>
    </source>
</evidence>
<protein>
    <recommendedName>
        <fullName evidence="2">PilZ domain-containing protein</fullName>
    </recommendedName>
</protein>